<accession>A0AA41UFT9</accession>
<dbReference type="EMBL" id="JALGAR010000002">
    <property type="protein sequence ID" value="MCI4658310.1"/>
    <property type="molecule type" value="Genomic_DNA"/>
</dbReference>
<keyword evidence="1" id="KW-0472">Membrane</keyword>
<gene>
    <name evidence="2" type="ORF">MQH31_10880</name>
</gene>
<feature type="transmembrane region" description="Helical" evidence="1">
    <location>
        <begin position="61"/>
        <end position="88"/>
    </location>
</feature>
<comment type="caution">
    <text evidence="2">The sequence shown here is derived from an EMBL/GenBank/DDBJ whole genome shotgun (WGS) entry which is preliminary data.</text>
</comment>
<name>A0AA41UFT9_9MICO</name>
<keyword evidence="3" id="KW-1185">Reference proteome</keyword>
<proteinExistence type="predicted"/>
<feature type="transmembrane region" description="Helical" evidence="1">
    <location>
        <begin position="100"/>
        <end position="127"/>
    </location>
</feature>
<keyword evidence="1" id="KW-1133">Transmembrane helix</keyword>
<feature type="transmembrane region" description="Helical" evidence="1">
    <location>
        <begin position="209"/>
        <end position="230"/>
    </location>
</feature>
<organism evidence="2 3">
    <name type="scientific">Cryobacterium zhongshanensis</name>
    <dbReference type="NCBI Taxonomy" id="2928153"/>
    <lineage>
        <taxon>Bacteria</taxon>
        <taxon>Bacillati</taxon>
        <taxon>Actinomycetota</taxon>
        <taxon>Actinomycetes</taxon>
        <taxon>Micrococcales</taxon>
        <taxon>Microbacteriaceae</taxon>
        <taxon>Cryobacterium</taxon>
    </lineage>
</organism>
<reference evidence="2" key="1">
    <citation type="submission" date="2022-03" db="EMBL/GenBank/DDBJ databases">
        <title>Cryobacterium sp. nov. strain ZS14-85, isolated from Antarctic soil.</title>
        <authorList>
            <person name="Li J."/>
            <person name="Niu G."/>
        </authorList>
    </citation>
    <scope>NUCLEOTIDE SEQUENCE</scope>
    <source>
        <strain evidence="2">ZS14-85</strain>
    </source>
</reference>
<evidence type="ECO:0000313" key="2">
    <source>
        <dbReference type="EMBL" id="MCI4658310.1"/>
    </source>
</evidence>
<dbReference type="Proteomes" id="UP001165341">
    <property type="component" value="Unassembled WGS sequence"/>
</dbReference>
<protein>
    <submittedName>
        <fullName evidence="2">Uncharacterized protein</fullName>
    </submittedName>
</protein>
<feature type="transmembrane region" description="Helical" evidence="1">
    <location>
        <begin position="147"/>
        <end position="167"/>
    </location>
</feature>
<evidence type="ECO:0000256" key="1">
    <source>
        <dbReference type="SAM" id="Phobius"/>
    </source>
</evidence>
<dbReference type="RefSeq" id="WP_243012057.1">
    <property type="nucleotide sequence ID" value="NZ_JALGAR010000002.1"/>
</dbReference>
<keyword evidence="1" id="KW-0812">Transmembrane</keyword>
<sequence>MNAIVSVVKLHLNRRVVALLVPLFIVAVVVVISILISLLFLRGGSQPGSAVWINSSRSNTGMLFSLAGFLVSMGVASAATTFPFALALGSTRRAFTLGTLAWNILQAAYLTVVFAVLTLLELATGHWFFGFYIFDINILGAGDLTKLIPIVFLSVLALLSVGGAFGSSWVRFGARGPQVIAAVAAILIIVGLIIVIPSASVLIANFALWWLDVAGVVLVVIAMVGIWLPLRTATVR</sequence>
<dbReference type="AlphaFoldDB" id="A0AA41UFT9"/>
<feature type="transmembrane region" description="Helical" evidence="1">
    <location>
        <begin position="16"/>
        <end position="41"/>
    </location>
</feature>
<evidence type="ECO:0000313" key="3">
    <source>
        <dbReference type="Proteomes" id="UP001165341"/>
    </source>
</evidence>
<feature type="transmembrane region" description="Helical" evidence="1">
    <location>
        <begin position="179"/>
        <end position="203"/>
    </location>
</feature>